<dbReference type="Gene3D" id="3.40.50.12780">
    <property type="entry name" value="N-terminal domain of ligase-like"/>
    <property type="match status" value="1"/>
</dbReference>
<comment type="caution">
    <text evidence="8">The sequence shown here is derived from an EMBL/GenBank/DDBJ whole genome shotgun (WGS) entry which is preliminary data.</text>
</comment>
<dbReference type="InterPro" id="IPR025110">
    <property type="entry name" value="AMP-bd_C"/>
</dbReference>
<proteinExistence type="predicted"/>
<dbReference type="PANTHER" id="PTHR24095:SF14">
    <property type="entry name" value="ACETYL-COENZYME A SYNTHETASE 1"/>
    <property type="match status" value="1"/>
</dbReference>
<dbReference type="PANTHER" id="PTHR24095">
    <property type="entry name" value="ACETYL-COENZYME A SYNTHETASE"/>
    <property type="match status" value="1"/>
</dbReference>
<dbReference type="Proteomes" id="UP001518925">
    <property type="component" value="Unassembled WGS sequence"/>
</dbReference>
<evidence type="ECO:0000313" key="8">
    <source>
        <dbReference type="EMBL" id="MBM6618878.1"/>
    </source>
</evidence>
<dbReference type="PROSITE" id="PS00455">
    <property type="entry name" value="AMP_BINDING"/>
    <property type="match status" value="1"/>
</dbReference>
<dbReference type="InterPro" id="IPR045851">
    <property type="entry name" value="AMP-bd_C_sf"/>
</dbReference>
<dbReference type="NCBIfam" id="NF003313">
    <property type="entry name" value="PRK04319.1"/>
    <property type="match status" value="1"/>
</dbReference>
<evidence type="ECO:0000256" key="1">
    <source>
        <dbReference type="ARBA" id="ARBA00013275"/>
    </source>
</evidence>
<gene>
    <name evidence="8" type="primary">acsA</name>
    <name evidence="8" type="ORF">JR050_14510</name>
</gene>
<name>A0ABS2DK81_9BACI</name>
<keyword evidence="9" id="KW-1185">Reference proteome</keyword>
<dbReference type="InterPro" id="IPR020845">
    <property type="entry name" value="AMP-binding_CS"/>
</dbReference>
<evidence type="ECO:0000256" key="4">
    <source>
        <dbReference type="ARBA" id="ARBA00022840"/>
    </source>
</evidence>
<feature type="domain" description="AMP-dependent synthetase/ligase" evidence="6">
    <location>
        <begin position="54"/>
        <end position="414"/>
    </location>
</feature>
<keyword evidence="4" id="KW-0067">ATP-binding</keyword>
<evidence type="ECO:0000259" key="6">
    <source>
        <dbReference type="Pfam" id="PF00501"/>
    </source>
</evidence>
<organism evidence="8 9">
    <name type="scientific">Bacillus suaedaesalsae</name>
    <dbReference type="NCBI Taxonomy" id="2810349"/>
    <lineage>
        <taxon>Bacteria</taxon>
        <taxon>Bacillati</taxon>
        <taxon>Bacillota</taxon>
        <taxon>Bacilli</taxon>
        <taxon>Bacillales</taxon>
        <taxon>Bacillaceae</taxon>
        <taxon>Bacillus</taxon>
    </lineage>
</organism>
<keyword evidence="2 8" id="KW-0436">Ligase</keyword>
<accession>A0ABS2DK81</accession>
<keyword evidence="3" id="KW-0547">Nucleotide-binding</keyword>
<dbReference type="InterPro" id="IPR000873">
    <property type="entry name" value="AMP-dep_synth/lig_dom"/>
</dbReference>
<keyword evidence="5" id="KW-0007">Acetylation</keyword>
<dbReference type="Pfam" id="PF00501">
    <property type="entry name" value="AMP-binding"/>
    <property type="match status" value="1"/>
</dbReference>
<evidence type="ECO:0000256" key="2">
    <source>
        <dbReference type="ARBA" id="ARBA00022598"/>
    </source>
</evidence>
<evidence type="ECO:0000313" key="9">
    <source>
        <dbReference type="Proteomes" id="UP001518925"/>
    </source>
</evidence>
<reference evidence="8 9" key="1">
    <citation type="submission" date="2021-02" db="EMBL/GenBank/DDBJ databases">
        <title>Bacillus sp. RD4P76, an endophyte from a halophyte.</title>
        <authorList>
            <person name="Sun J.-Q."/>
        </authorList>
    </citation>
    <scope>NUCLEOTIDE SEQUENCE [LARGE SCALE GENOMIC DNA]</scope>
    <source>
        <strain evidence="8 9">RD4P76</strain>
    </source>
</reference>
<dbReference type="InterPro" id="IPR042099">
    <property type="entry name" value="ANL_N_sf"/>
</dbReference>
<evidence type="ECO:0000256" key="3">
    <source>
        <dbReference type="ARBA" id="ARBA00022741"/>
    </source>
</evidence>
<sequence>MNNILPPKAGTYQLANYLETVSDFKWKSTYPHFSWYNTNKVNLTHECIDRHVEEGAGEKIALIYVNGNTREEYTFAQLKQKTDELANLLKHQGVKKGDRAFVFLPKHPDCYVAILAIIKIGAIAGPLFEAFMEEAIFDRMYDCEASVLITNLELLPRVPVEKLPHLEQVLVTDDIEREGVVSIPRVVKNVPAQASITEWVDLEDGMIIHYTSGSTGKPKGVLHAHRVMIQQYQTGKWVLDLKEEDVYWCTAHPGWVTGSSYGIFAPWLNQATIVVHGGRFSADEWFEVLQDTKVSVWYSAPTAFRLLMDHTTSLSTYNVSSLRHILSVGEPLNPEVITWGYDTFHLRIHDTWWMTETGAQLIVNIPSAPIKPGSMGRPVPGISASIIDENGKELPRGELGLLAIKRGWPSIMKQIWKNEEKYQSYFIGDYYVSGDLATMDDEGYVFFQGRSDDMINSSGERIGPFEVESKLIEHPAVVEAAVIGKPDAIRGEIVKAFLVLAEGVKETEELKKEIQTFVRYKLSAHAMPREIEVLQELPKTQISGKILRRVLKAKESQKTKEKV</sequence>
<dbReference type="EMBL" id="JAFELM010000036">
    <property type="protein sequence ID" value="MBM6618878.1"/>
    <property type="molecule type" value="Genomic_DNA"/>
</dbReference>
<feature type="domain" description="AMP-binding enzyme C-terminal" evidence="7">
    <location>
        <begin position="466"/>
        <end position="541"/>
    </location>
</feature>
<dbReference type="GO" id="GO:0003987">
    <property type="term" value="F:acetate-CoA ligase activity"/>
    <property type="evidence" value="ECO:0007669"/>
    <property type="project" value="UniProtKB-EC"/>
</dbReference>
<protein>
    <recommendedName>
        <fullName evidence="1">acetate--CoA ligase</fullName>
        <ecNumber evidence="1">6.2.1.1</ecNumber>
    </recommendedName>
</protein>
<dbReference type="Pfam" id="PF13193">
    <property type="entry name" value="AMP-binding_C"/>
    <property type="match status" value="1"/>
</dbReference>
<dbReference type="EC" id="6.2.1.1" evidence="1"/>
<evidence type="ECO:0000259" key="7">
    <source>
        <dbReference type="Pfam" id="PF13193"/>
    </source>
</evidence>
<evidence type="ECO:0000256" key="5">
    <source>
        <dbReference type="ARBA" id="ARBA00022990"/>
    </source>
</evidence>
<dbReference type="SUPFAM" id="SSF56801">
    <property type="entry name" value="Acetyl-CoA synthetase-like"/>
    <property type="match status" value="1"/>
</dbReference>
<dbReference type="Gene3D" id="3.30.300.30">
    <property type="match status" value="1"/>
</dbReference>